<feature type="region of interest" description="Disordered" evidence="1">
    <location>
        <begin position="241"/>
        <end position="268"/>
    </location>
</feature>
<comment type="caution">
    <text evidence="2">The sequence shown here is derived from an EMBL/GenBank/DDBJ whole genome shotgun (WGS) entry which is preliminary data.</text>
</comment>
<evidence type="ECO:0008006" key="4">
    <source>
        <dbReference type="Google" id="ProtNLM"/>
    </source>
</evidence>
<proteinExistence type="predicted"/>
<protein>
    <recommendedName>
        <fullName evidence="4">HEAT repeat domain-containing protein</fullName>
    </recommendedName>
</protein>
<gene>
    <name evidence="2" type="ORF">ACFFGY_16480</name>
</gene>
<evidence type="ECO:0000313" key="3">
    <source>
        <dbReference type="Proteomes" id="UP001589865"/>
    </source>
</evidence>
<keyword evidence="3" id="KW-1185">Reference proteome</keyword>
<reference evidence="2 3" key="1">
    <citation type="submission" date="2024-09" db="EMBL/GenBank/DDBJ databases">
        <authorList>
            <person name="Sun Q."/>
            <person name="Mori K."/>
        </authorList>
    </citation>
    <scope>NUCLEOTIDE SEQUENCE [LARGE SCALE GENOMIC DNA]</scope>
    <source>
        <strain evidence="2 3">TBRC 5777</strain>
    </source>
</reference>
<feature type="compositionally biased region" description="Basic and acidic residues" evidence="1">
    <location>
        <begin position="256"/>
        <end position="268"/>
    </location>
</feature>
<name>A0ABV6JVT9_9PROT</name>
<dbReference type="Proteomes" id="UP001589865">
    <property type="component" value="Unassembled WGS sequence"/>
</dbReference>
<dbReference type="RefSeq" id="WP_377045601.1">
    <property type="nucleotide sequence ID" value="NZ_JBHLUN010000011.1"/>
</dbReference>
<sequence length="268" mass="30021">MPKSSVIWEPLFLAEPQRFSRILEEPSLEQRLRRWPGYEDMFLGEAIRAGVMRDEAARDSLLELYRFGLSNGLPSRTRRDAVSGLRLYARETSRLPDTIWRLFLEMDPDRQVAAEAASGWLDAEPLEPVAGALARFLADGGAASRGGAVGALLRRGPPRLPALLQDLRDSLEPQEIEDALCCCDGAMPATTRAFLAHWLDSLGEEDQLRRDLLHHALQRPDSEQRDDRHVATRFLPHSAQIIPIRQAARRGPARKPAGENRTPKSDGH</sequence>
<dbReference type="EMBL" id="JBHLUN010000011">
    <property type="protein sequence ID" value="MFC0409849.1"/>
    <property type="molecule type" value="Genomic_DNA"/>
</dbReference>
<accession>A0ABV6JVT9</accession>
<organism evidence="2 3">
    <name type="scientific">Roseomonas elaeocarpi</name>
    <dbReference type="NCBI Taxonomy" id="907779"/>
    <lineage>
        <taxon>Bacteria</taxon>
        <taxon>Pseudomonadati</taxon>
        <taxon>Pseudomonadota</taxon>
        <taxon>Alphaproteobacteria</taxon>
        <taxon>Acetobacterales</taxon>
        <taxon>Roseomonadaceae</taxon>
        <taxon>Roseomonas</taxon>
    </lineage>
</organism>
<evidence type="ECO:0000256" key="1">
    <source>
        <dbReference type="SAM" id="MobiDB-lite"/>
    </source>
</evidence>
<evidence type="ECO:0000313" key="2">
    <source>
        <dbReference type="EMBL" id="MFC0409849.1"/>
    </source>
</evidence>